<dbReference type="STRING" id="1280950.HJO_09159"/>
<keyword evidence="2" id="KW-1185">Reference proteome</keyword>
<proteinExistence type="predicted"/>
<evidence type="ECO:0008006" key="3">
    <source>
        <dbReference type="Google" id="ProtNLM"/>
    </source>
</evidence>
<dbReference type="OrthoDB" id="5194526at2"/>
<organism evidence="1 2">
    <name type="scientific">Hyphomonas johnsonii MHS-2</name>
    <dbReference type="NCBI Taxonomy" id="1280950"/>
    <lineage>
        <taxon>Bacteria</taxon>
        <taxon>Pseudomonadati</taxon>
        <taxon>Pseudomonadota</taxon>
        <taxon>Alphaproteobacteria</taxon>
        <taxon>Hyphomonadales</taxon>
        <taxon>Hyphomonadaceae</taxon>
        <taxon>Hyphomonas</taxon>
    </lineage>
</organism>
<reference evidence="1 2" key="1">
    <citation type="journal article" date="2014" name="Antonie Van Leeuwenhoek">
        <title>Hyphomonas beringensis sp. nov. and Hyphomonas chukchiensis sp. nov., isolated from surface seawater of the Bering Sea and Chukchi Sea.</title>
        <authorList>
            <person name="Li C."/>
            <person name="Lai Q."/>
            <person name="Li G."/>
            <person name="Dong C."/>
            <person name="Wang J."/>
            <person name="Liao Y."/>
            <person name="Shao Z."/>
        </authorList>
    </citation>
    <scope>NUCLEOTIDE SEQUENCE [LARGE SCALE GENOMIC DNA]</scope>
    <source>
        <strain evidence="1 2">MHS-2</strain>
    </source>
</reference>
<accession>A0A059FNJ5</accession>
<evidence type="ECO:0000313" key="2">
    <source>
        <dbReference type="Proteomes" id="UP000025171"/>
    </source>
</evidence>
<dbReference type="eggNOG" id="COG5321">
    <property type="taxonomic scope" value="Bacteria"/>
</dbReference>
<gene>
    <name evidence="1" type="ORF">HJO_09159</name>
</gene>
<evidence type="ECO:0000313" key="1">
    <source>
        <dbReference type="EMBL" id="KCZ92192.1"/>
    </source>
</evidence>
<dbReference type="InterPro" id="IPR009394">
    <property type="entry name" value="MmcB-like"/>
</dbReference>
<dbReference type="PIRSF" id="PIRSF031796">
    <property type="entry name" value="UPC031796"/>
    <property type="match status" value="1"/>
</dbReference>
<dbReference type="EMBL" id="ARYK01000004">
    <property type="protein sequence ID" value="KCZ92192.1"/>
    <property type="molecule type" value="Genomic_DNA"/>
</dbReference>
<sequence length="161" mass="17201">MPDGDIRALPADLPQTRAGEIARGTLRLLAGLGYFGVTEMTLANNRRADIAALGPAGEVAMVEIKSSVADFRSDSKWPEYMPFCDRFYFAVGEDFPQALIPEEAGLIIADAFGAAVIREAPLDKLAGARRKAVTLRLARLAAGRLQASQDTGWTPGPLSPT</sequence>
<dbReference type="RefSeq" id="WP_035616397.1">
    <property type="nucleotide sequence ID" value="NZ_ARYK01000004.1"/>
</dbReference>
<dbReference type="AlphaFoldDB" id="A0A059FNJ5"/>
<dbReference type="Proteomes" id="UP000025171">
    <property type="component" value="Unassembled WGS sequence"/>
</dbReference>
<protein>
    <recommendedName>
        <fullName evidence="3">DNA repair protein MmcB-related protein</fullName>
    </recommendedName>
</protein>
<comment type="caution">
    <text evidence="1">The sequence shown here is derived from an EMBL/GenBank/DDBJ whole genome shotgun (WGS) entry which is preliminary data.</text>
</comment>
<name>A0A059FNJ5_9PROT</name>
<dbReference type="PATRIC" id="fig|1280950.3.peg.1835"/>
<dbReference type="Pfam" id="PF06319">
    <property type="entry name" value="MmcB-like"/>
    <property type="match status" value="1"/>
</dbReference>